<dbReference type="SUPFAM" id="SSF53474">
    <property type="entry name" value="alpha/beta-Hydrolases"/>
    <property type="match status" value="1"/>
</dbReference>
<dbReference type="AlphaFoldDB" id="L8JTN6"/>
<evidence type="ECO:0000313" key="4">
    <source>
        <dbReference type="Proteomes" id="UP000011135"/>
    </source>
</evidence>
<keyword evidence="4" id="KW-1185">Reference proteome</keyword>
<organism evidence="3 4">
    <name type="scientific">Fulvivirga imtechensis AK7</name>
    <dbReference type="NCBI Taxonomy" id="1237149"/>
    <lineage>
        <taxon>Bacteria</taxon>
        <taxon>Pseudomonadati</taxon>
        <taxon>Bacteroidota</taxon>
        <taxon>Cytophagia</taxon>
        <taxon>Cytophagales</taxon>
        <taxon>Fulvivirgaceae</taxon>
        <taxon>Fulvivirga</taxon>
    </lineage>
</organism>
<feature type="domain" description="AB hydrolase-1" evidence="2">
    <location>
        <begin position="39"/>
        <end position="273"/>
    </location>
</feature>
<dbReference type="PRINTS" id="PR00111">
    <property type="entry name" value="ABHYDROLASE"/>
</dbReference>
<evidence type="ECO:0000313" key="3">
    <source>
        <dbReference type="EMBL" id="ELR70677.1"/>
    </source>
</evidence>
<dbReference type="InterPro" id="IPR000073">
    <property type="entry name" value="AB_hydrolase_1"/>
</dbReference>
<dbReference type="Gene3D" id="3.40.50.1820">
    <property type="entry name" value="alpha/beta hydrolase"/>
    <property type="match status" value="1"/>
</dbReference>
<dbReference type="InterPro" id="IPR029058">
    <property type="entry name" value="AB_hydrolase_fold"/>
</dbReference>
<dbReference type="eggNOG" id="COG0596">
    <property type="taxonomic scope" value="Bacteria"/>
</dbReference>
<accession>L8JTN6</accession>
<name>L8JTN6_9BACT</name>
<proteinExistence type="predicted"/>
<dbReference type="PANTHER" id="PTHR43798">
    <property type="entry name" value="MONOACYLGLYCEROL LIPASE"/>
    <property type="match status" value="1"/>
</dbReference>
<dbReference type="STRING" id="1237149.C900_03450"/>
<sequence>MNTMMRKLMLLALLAINFGASYAQSYSFAVEKNGGGIPVLLLPGFTCPGEIWNETVEHLGKRYQYHQISYAGFNGIEPIELPWYSTILEDLKRYIESEKMGDLIIVGHSMGGMLAMDLAAEMPEKVTKLVLVDALPCIRQLMMPHLKAEDITLDNPYNQRMLNMDDEAFRQNATYMAQNMTNSTDKTNDLINWIMQADRKTYTYGYTELLKLDQREKIADIKARTLILAADFPHKETVNKNLEQQFEKLSQKEIRIATSSKHFIMFDQKAWFFDQLESFLLSTDRDKL</sequence>
<evidence type="ECO:0000256" key="1">
    <source>
        <dbReference type="SAM" id="SignalP"/>
    </source>
</evidence>
<dbReference type="EMBL" id="AMZN01000050">
    <property type="protein sequence ID" value="ELR70677.1"/>
    <property type="molecule type" value="Genomic_DNA"/>
</dbReference>
<reference evidence="3 4" key="1">
    <citation type="submission" date="2012-12" db="EMBL/GenBank/DDBJ databases">
        <title>Genome assembly of Fulvivirga imtechensis AK7.</title>
        <authorList>
            <person name="Nupur N."/>
            <person name="Khatri I."/>
            <person name="Kumar R."/>
            <person name="Subramanian S."/>
            <person name="Pinnaka A."/>
        </authorList>
    </citation>
    <scope>NUCLEOTIDE SEQUENCE [LARGE SCALE GENOMIC DNA]</scope>
    <source>
        <strain evidence="3 4">AK7</strain>
    </source>
</reference>
<evidence type="ECO:0000259" key="2">
    <source>
        <dbReference type="Pfam" id="PF12697"/>
    </source>
</evidence>
<feature type="signal peptide" evidence="1">
    <location>
        <begin position="1"/>
        <end position="23"/>
    </location>
</feature>
<keyword evidence="1" id="KW-0732">Signal</keyword>
<gene>
    <name evidence="3" type="ORF">C900_03450</name>
</gene>
<dbReference type="Proteomes" id="UP000011135">
    <property type="component" value="Unassembled WGS sequence"/>
</dbReference>
<comment type="caution">
    <text evidence="3">The sequence shown here is derived from an EMBL/GenBank/DDBJ whole genome shotgun (WGS) entry which is preliminary data.</text>
</comment>
<protein>
    <recommendedName>
        <fullName evidence="2">AB hydrolase-1 domain-containing protein</fullName>
    </recommendedName>
</protein>
<dbReference type="InterPro" id="IPR050266">
    <property type="entry name" value="AB_hydrolase_sf"/>
</dbReference>
<feature type="chain" id="PRO_5003994060" description="AB hydrolase-1 domain-containing protein" evidence="1">
    <location>
        <begin position="24"/>
        <end position="288"/>
    </location>
</feature>
<dbReference type="Pfam" id="PF12697">
    <property type="entry name" value="Abhydrolase_6"/>
    <property type="match status" value="1"/>
</dbReference>